<keyword evidence="2" id="KW-1185">Reference proteome</keyword>
<proteinExistence type="predicted"/>
<dbReference type="EMBL" id="JBHRXN010000022">
    <property type="protein sequence ID" value="MFC3532204.1"/>
    <property type="molecule type" value="Genomic_DNA"/>
</dbReference>
<name>A0ABV7RD35_9NEIS</name>
<dbReference type="Proteomes" id="UP001595741">
    <property type="component" value="Unassembled WGS sequence"/>
</dbReference>
<gene>
    <name evidence="1" type="ORF">ACFOLG_08405</name>
</gene>
<comment type="caution">
    <text evidence="1">The sequence shown here is derived from an EMBL/GenBank/DDBJ whole genome shotgun (WGS) entry which is preliminary data.</text>
</comment>
<evidence type="ECO:0000313" key="2">
    <source>
        <dbReference type="Proteomes" id="UP001595741"/>
    </source>
</evidence>
<sequence length="165" mass="17991">MSVKATARTTGWLGGVLLLCLLLWAAWPSAPHHGLFPPDRDGDLIRDDVGQMIAVRFAANPAANAATRQLARAWQLAALRDAADWPRSQRQVRQAIACMLGDAVLGRAHLSAESMYHFMQQLHAAMFDSPARLARWRQFEAASAGMPHEDLPLNPCVFDPAALAG</sequence>
<protein>
    <submittedName>
        <fullName evidence="1">Uncharacterized protein</fullName>
    </submittedName>
</protein>
<organism evidence="1 2">
    <name type="scientific">Vogesella facilis</name>
    <dbReference type="NCBI Taxonomy" id="1655232"/>
    <lineage>
        <taxon>Bacteria</taxon>
        <taxon>Pseudomonadati</taxon>
        <taxon>Pseudomonadota</taxon>
        <taxon>Betaproteobacteria</taxon>
        <taxon>Neisseriales</taxon>
        <taxon>Chromobacteriaceae</taxon>
        <taxon>Vogesella</taxon>
    </lineage>
</organism>
<dbReference type="RefSeq" id="WP_386090694.1">
    <property type="nucleotide sequence ID" value="NZ_JBHRXN010000022.1"/>
</dbReference>
<accession>A0ABV7RD35</accession>
<evidence type="ECO:0000313" key="1">
    <source>
        <dbReference type="EMBL" id="MFC3532204.1"/>
    </source>
</evidence>
<reference evidence="2" key="1">
    <citation type="journal article" date="2019" name="Int. J. Syst. Evol. Microbiol.">
        <title>The Global Catalogue of Microorganisms (GCM) 10K type strain sequencing project: providing services to taxonomists for standard genome sequencing and annotation.</title>
        <authorList>
            <consortium name="The Broad Institute Genomics Platform"/>
            <consortium name="The Broad Institute Genome Sequencing Center for Infectious Disease"/>
            <person name="Wu L."/>
            <person name="Ma J."/>
        </authorList>
    </citation>
    <scope>NUCLEOTIDE SEQUENCE [LARGE SCALE GENOMIC DNA]</scope>
    <source>
        <strain evidence="2">KCTC 42742</strain>
    </source>
</reference>